<dbReference type="Proteomes" id="UP001492541">
    <property type="component" value="Chromosome"/>
</dbReference>
<gene>
    <name evidence="1" type="ORF">LPQ35_07710</name>
</gene>
<dbReference type="GeneID" id="90449565"/>
<dbReference type="RefSeq" id="WP_193808460.1">
    <property type="nucleotide sequence ID" value="NZ_CP087714.1"/>
</dbReference>
<accession>A0ABZ3H0N7</accession>
<keyword evidence="2" id="KW-1185">Reference proteome</keyword>
<organism evidence="1 2">
    <name type="scientific">Geoglobus acetivorans</name>
    <dbReference type="NCBI Taxonomy" id="565033"/>
    <lineage>
        <taxon>Archaea</taxon>
        <taxon>Methanobacteriati</taxon>
        <taxon>Methanobacteriota</taxon>
        <taxon>Archaeoglobi</taxon>
        <taxon>Archaeoglobales</taxon>
        <taxon>Archaeoglobaceae</taxon>
        <taxon>Geoglobus</taxon>
    </lineage>
</organism>
<protein>
    <submittedName>
        <fullName evidence="1">Uncharacterized protein</fullName>
    </submittedName>
</protein>
<sequence length="568" mass="66461">MTEEGLKKIYQRVNVTRSLESERKLKKPKLRLRVKEGKNVEKVKEVLKDGLLIPQVLYKSPISETPVELKSSVEVGKDLLKIPQLNCKHHFYERHHDLDTKTFIAPRAGIILVPNMKTGNVTELTCYELNASLERVSYKKSIKIPQIYIKIARTPILYEKFLDKPPIVGNEGHKFIKGQAVTEDGVKKIENRFKQELTEKDEETRLGLCEDILEEILPTRKGDWRIISLQRPFCLIVAGEHADGLEMVEYLVSTKYTYQGQYKFAKGLPWQRDVLVEVAEWMKRKTGVRHIPARKISKKEDPYSSIISEDLIVLVSANENDKVEIVRGLREISKRGSKCIILYVSNIKPFEDLDRRVLDVDIAIVSLPERSEKIRKLVGKLLGVDLLAIGEPEWESIDELWAVAVRLYEEELKRLDKELPEDVEYFPDRESRFHYLMKRITYSYLKKKGYKDIRVEQQIPLIDENGFVGYVIPDIVADEEYWEVETGYPSSDEKELIIEHWSPHARLVWKLSKYKDNPSKIRVVFPAIYAYLFYDEIRKIKAYFEKRGYDIKFYTIYLRGKGELRRFA</sequence>
<reference evidence="1 2" key="1">
    <citation type="submission" date="2021-11" db="EMBL/GenBank/DDBJ databases">
        <title>Whole genome of Geoglobus acetivorans.</title>
        <authorList>
            <person name="Liu D."/>
        </authorList>
    </citation>
    <scope>NUCLEOTIDE SEQUENCE [LARGE SCALE GENOMIC DNA]</scope>
    <source>
        <strain evidence="1 2">SBH6</strain>
    </source>
</reference>
<evidence type="ECO:0000313" key="1">
    <source>
        <dbReference type="EMBL" id="XAT63140.1"/>
    </source>
</evidence>
<evidence type="ECO:0000313" key="2">
    <source>
        <dbReference type="Proteomes" id="UP001492541"/>
    </source>
</evidence>
<dbReference type="EMBL" id="CP087714">
    <property type="protein sequence ID" value="XAT63140.1"/>
    <property type="molecule type" value="Genomic_DNA"/>
</dbReference>
<name>A0ABZ3H0N7_GEOAI</name>
<proteinExistence type="predicted"/>